<dbReference type="InParanoid" id="Q0EYX7"/>
<dbReference type="Gene3D" id="3.30.70.3040">
    <property type="match status" value="1"/>
</dbReference>
<feature type="transmembrane region" description="Helical" evidence="7">
    <location>
        <begin position="291"/>
        <end position="318"/>
    </location>
</feature>
<dbReference type="Proteomes" id="UP000005297">
    <property type="component" value="Unassembled WGS sequence"/>
</dbReference>
<keyword evidence="6 9" id="KW-0132">Cell division</keyword>
<dbReference type="RefSeq" id="WP_009849210.1">
    <property type="nucleotide sequence ID" value="NZ_DS022294.1"/>
</dbReference>
<keyword evidence="4 7" id="KW-1133">Transmembrane helix</keyword>
<dbReference type="HOGENOM" id="CLU_857381_0_0_0"/>
<dbReference type="GO" id="GO:0051301">
    <property type="term" value="P:cell division"/>
    <property type="evidence" value="ECO:0007669"/>
    <property type="project" value="UniProtKB-KW"/>
</dbReference>
<sequence length="324" mass="35475">MIRIPGLKPPPSKNMAKRRVENVVVNNTQGTVPEMAHPRLPGGFNLPPFGVHQVLAVVIVCIALWAVGVIWLGMQAASQWVGSWQQDIHIHVYLDVKKDQADSGKRADKLQQALQSIPQIAAVRRIPPAEAAVWMQTWLHDAALNAQDLTNRLPLTFEISLTDAQSRFLFDDIRDAAGRFGGRVNEDEVNLARAHYWLSQASWLAGFASLVLALAMALIISNTLRMTLLARADEIHLMRLLGAKEWFVRMPFILEGMVLGAAAGIAAWLLLWPIVWGSSAWLLTMQVDLNLWVLLPALLFGGGVVGTLGAVIATARVVSAETGV</sequence>
<dbReference type="eggNOG" id="COG2177">
    <property type="taxonomic scope" value="Bacteria"/>
</dbReference>
<proteinExistence type="inferred from homology"/>
<dbReference type="PANTHER" id="PTHR47755:SF1">
    <property type="entry name" value="CELL DIVISION PROTEIN FTSX"/>
    <property type="match status" value="1"/>
</dbReference>
<keyword evidence="2 6" id="KW-1003">Cell membrane</keyword>
<dbReference type="AlphaFoldDB" id="Q0EYX7"/>
<gene>
    <name evidence="9" type="ORF">SPV1_08431</name>
</gene>
<evidence type="ECO:0000313" key="9">
    <source>
        <dbReference type="EMBL" id="EAU54430.1"/>
    </source>
</evidence>
<dbReference type="OrthoDB" id="9813411at2"/>
<dbReference type="PIRSF" id="PIRSF003097">
    <property type="entry name" value="FtsX"/>
    <property type="match status" value="1"/>
</dbReference>
<comment type="similarity">
    <text evidence="6">Belongs to the ABC-4 integral membrane protein family. FtsX subfamily.</text>
</comment>
<organism evidence="9 10">
    <name type="scientific">Mariprofundus ferrooxydans PV-1</name>
    <dbReference type="NCBI Taxonomy" id="314345"/>
    <lineage>
        <taxon>Bacteria</taxon>
        <taxon>Pseudomonadati</taxon>
        <taxon>Pseudomonadota</taxon>
        <taxon>Candidatius Mariprofundia</taxon>
        <taxon>Mariprofundales</taxon>
        <taxon>Mariprofundaceae</taxon>
        <taxon>Mariprofundus</taxon>
    </lineage>
</organism>
<dbReference type="InterPro" id="IPR004513">
    <property type="entry name" value="FtsX"/>
</dbReference>
<keyword evidence="3 7" id="KW-0812">Transmembrane</keyword>
<evidence type="ECO:0000256" key="1">
    <source>
        <dbReference type="ARBA" id="ARBA00004651"/>
    </source>
</evidence>
<keyword evidence="5 6" id="KW-0472">Membrane</keyword>
<evidence type="ECO:0000256" key="6">
    <source>
        <dbReference type="PIRNR" id="PIRNR003097"/>
    </source>
</evidence>
<accession>Q0EYX7</accession>
<dbReference type="GO" id="GO:0032153">
    <property type="term" value="C:cell division site"/>
    <property type="evidence" value="ECO:0007669"/>
    <property type="project" value="TreeGrafter"/>
</dbReference>
<dbReference type="EMBL" id="AATS01000008">
    <property type="protein sequence ID" value="EAU54430.1"/>
    <property type="molecule type" value="Genomic_DNA"/>
</dbReference>
<evidence type="ECO:0000259" key="8">
    <source>
        <dbReference type="Pfam" id="PF02687"/>
    </source>
</evidence>
<feature type="transmembrane region" description="Helical" evidence="7">
    <location>
        <begin position="246"/>
        <end position="271"/>
    </location>
</feature>
<evidence type="ECO:0000313" key="10">
    <source>
        <dbReference type="Proteomes" id="UP000005297"/>
    </source>
</evidence>
<reference evidence="9 10" key="1">
    <citation type="submission" date="2006-09" db="EMBL/GenBank/DDBJ databases">
        <authorList>
            <person name="Emerson D."/>
            <person name="Ferriera S."/>
            <person name="Johnson J."/>
            <person name="Kravitz S."/>
            <person name="Halpern A."/>
            <person name="Remington K."/>
            <person name="Beeson K."/>
            <person name="Tran B."/>
            <person name="Rogers Y.-H."/>
            <person name="Friedman R."/>
            <person name="Venter J.C."/>
        </authorList>
    </citation>
    <scope>NUCLEOTIDE SEQUENCE [LARGE SCALE GENOMIC DNA]</scope>
    <source>
        <strain evidence="9 10">PV-1</strain>
    </source>
</reference>
<evidence type="ECO:0000256" key="4">
    <source>
        <dbReference type="ARBA" id="ARBA00022989"/>
    </source>
</evidence>
<evidence type="ECO:0000256" key="5">
    <source>
        <dbReference type="ARBA" id="ARBA00023136"/>
    </source>
</evidence>
<feature type="transmembrane region" description="Helical" evidence="7">
    <location>
        <begin position="203"/>
        <end position="225"/>
    </location>
</feature>
<dbReference type="GO" id="GO:0005886">
    <property type="term" value="C:plasma membrane"/>
    <property type="evidence" value="ECO:0007669"/>
    <property type="project" value="UniProtKB-SubCell"/>
</dbReference>
<dbReference type="STRING" id="314344.AL013_03230"/>
<keyword evidence="6" id="KW-0997">Cell inner membrane</keyword>
<evidence type="ECO:0000256" key="3">
    <source>
        <dbReference type="ARBA" id="ARBA00022692"/>
    </source>
</evidence>
<dbReference type="PANTHER" id="PTHR47755">
    <property type="entry name" value="CELL DIVISION PROTEIN FTSX"/>
    <property type="match status" value="1"/>
</dbReference>
<dbReference type="Pfam" id="PF02687">
    <property type="entry name" value="FtsX"/>
    <property type="match status" value="1"/>
</dbReference>
<name>Q0EYX7_9PROT</name>
<feature type="transmembrane region" description="Helical" evidence="7">
    <location>
        <begin position="54"/>
        <end position="74"/>
    </location>
</feature>
<keyword evidence="6" id="KW-0131">Cell cycle</keyword>
<evidence type="ECO:0000256" key="7">
    <source>
        <dbReference type="SAM" id="Phobius"/>
    </source>
</evidence>
<comment type="caution">
    <text evidence="9">The sequence shown here is derived from an EMBL/GenBank/DDBJ whole genome shotgun (WGS) entry which is preliminary data.</text>
</comment>
<dbReference type="FunCoup" id="Q0EYX7">
    <property type="interactions" value="135"/>
</dbReference>
<keyword evidence="10" id="KW-1185">Reference proteome</keyword>
<comment type="function">
    <text evidence="6">Part of the ABC transporter FtsEX involved in cellular division.</text>
</comment>
<feature type="domain" description="ABC3 transporter permease C-terminal" evidence="8">
    <location>
        <begin position="207"/>
        <end position="320"/>
    </location>
</feature>
<dbReference type="InterPro" id="IPR003838">
    <property type="entry name" value="ABC3_permease_C"/>
</dbReference>
<protein>
    <recommendedName>
        <fullName evidence="6">Cell division protein FtsX</fullName>
    </recommendedName>
</protein>
<evidence type="ECO:0000256" key="2">
    <source>
        <dbReference type="ARBA" id="ARBA00022475"/>
    </source>
</evidence>
<comment type="subcellular location">
    <subcellularLocation>
        <location evidence="6">Cell inner membrane</location>
    </subcellularLocation>
    <subcellularLocation>
        <location evidence="1">Cell membrane</location>
        <topology evidence="1">Multi-pass membrane protein</topology>
    </subcellularLocation>
</comment>